<dbReference type="OrthoDB" id="9810047at2"/>
<dbReference type="AlphaFoldDB" id="K9E713"/>
<dbReference type="eggNOG" id="COG3610">
    <property type="taxonomic scope" value="Bacteria"/>
</dbReference>
<evidence type="ECO:0000256" key="7">
    <source>
        <dbReference type="ARBA" id="ARBA00034125"/>
    </source>
</evidence>
<comment type="subcellular location">
    <subcellularLocation>
        <location evidence="1">Cell membrane</location>
        <topology evidence="1">Multi-pass membrane protein</topology>
    </subcellularLocation>
</comment>
<evidence type="ECO:0000313" key="10">
    <source>
        <dbReference type="EMBL" id="EKU92944.1"/>
    </source>
</evidence>
<feature type="transmembrane region" description="Helical" evidence="8">
    <location>
        <begin position="121"/>
        <end position="142"/>
    </location>
</feature>
<comment type="similarity">
    <text evidence="7">Belongs to the ThrE exporter (TC 2.A.79) family.</text>
</comment>
<protein>
    <recommendedName>
        <fullName evidence="9">Threonine/Serine exporter ThrE domain-containing protein</fullName>
    </recommendedName>
</protein>
<keyword evidence="5 8" id="KW-1133">Transmembrane helix</keyword>
<dbReference type="STRING" id="883081.HMPREF9698_01547"/>
<evidence type="ECO:0000256" key="8">
    <source>
        <dbReference type="SAM" id="Phobius"/>
    </source>
</evidence>
<evidence type="ECO:0000259" key="9">
    <source>
        <dbReference type="Pfam" id="PF12821"/>
    </source>
</evidence>
<keyword evidence="6 8" id="KW-0472">Membrane</keyword>
<feature type="transmembrane region" description="Helical" evidence="8">
    <location>
        <begin position="30"/>
        <end position="50"/>
    </location>
</feature>
<evidence type="ECO:0000256" key="4">
    <source>
        <dbReference type="ARBA" id="ARBA00022692"/>
    </source>
</evidence>
<dbReference type="Pfam" id="PF12821">
    <property type="entry name" value="ThrE_2"/>
    <property type="match status" value="1"/>
</dbReference>
<proteinExistence type="inferred from homology"/>
<reference evidence="10 11" key="1">
    <citation type="submission" date="2012-09" db="EMBL/GenBank/DDBJ databases">
        <title>The Genome Sequence of Alloiococcus otitis ATCC 51267.</title>
        <authorList>
            <consortium name="The Broad Institute Genome Sequencing Platform"/>
            <person name="Earl A."/>
            <person name="Ward D."/>
            <person name="Feldgarden M."/>
            <person name="Gevers D."/>
            <person name="Huys G."/>
            <person name="Walker B."/>
            <person name="Young S.K."/>
            <person name="Zeng Q."/>
            <person name="Gargeya S."/>
            <person name="Fitzgerald M."/>
            <person name="Haas B."/>
            <person name="Abouelleil A."/>
            <person name="Alvarado L."/>
            <person name="Arachchi H.M."/>
            <person name="Berlin A.M."/>
            <person name="Chapman S.B."/>
            <person name="Goldberg J."/>
            <person name="Griggs A."/>
            <person name="Gujja S."/>
            <person name="Hansen M."/>
            <person name="Howarth C."/>
            <person name="Imamovic A."/>
            <person name="Larimer J."/>
            <person name="McCowen C."/>
            <person name="Montmayeur A."/>
            <person name="Murphy C."/>
            <person name="Neiman D."/>
            <person name="Pearson M."/>
            <person name="Priest M."/>
            <person name="Roberts A."/>
            <person name="Saif S."/>
            <person name="Shea T."/>
            <person name="Sisk P."/>
            <person name="Sykes S."/>
            <person name="Wortman J."/>
            <person name="Nusbaum C."/>
            <person name="Birren B."/>
        </authorList>
    </citation>
    <scope>NUCLEOTIDE SEQUENCE [LARGE SCALE GENOMIC DNA]</scope>
    <source>
        <strain evidence="10 11">ATCC 51267</strain>
    </source>
</reference>
<gene>
    <name evidence="10" type="ORF">HMPREF9698_01547</name>
</gene>
<evidence type="ECO:0000256" key="1">
    <source>
        <dbReference type="ARBA" id="ARBA00004651"/>
    </source>
</evidence>
<organism evidence="10 11">
    <name type="scientific">Alloiococcus otitis ATCC 51267</name>
    <dbReference type="NCBI Taxonomy" id="883081"/>
    <lineage>
        <taxon>Bacteria</taxon>
        <taxon>Bacillati</taxon>
        <taxon>Bacillota</taxon>
        <taxon>Bacilli</taxon>
        <taxon>Lactobacillales</taxon>
        <taxon>Carnobacteriaceae</taxon>
        <taxon>Alloiococcus</taxon>
    </lineage>
</organism>
<evidence type="ECO:0000256" key="6">
    <source>
        <dbReference type="ARBA" id="ARBA00023136"/>
    </source>
</evidence>
<comment type="caution">
    <text evidence="10">The sequence shown here is derived from an EMBL/GenBank/DDBJ whole genome shotgun (WGS) entry which is preliminary data.</text>
</comment>
<keyword evidence="2" id="KW-1003">Cell membrane</keyword>
<dbReference type="EMBL" id="AGXA01000031">
    <property type="protein sequence ID" value="EKU92944.1"/>
    <property type="molecule type" value="Genomic_DNA"/>
</dbReference>
<dbReference type="PANTHER" id="PTHR34390">
    <property type="entry name" value="UPF0442 PROTEIN YJJB-RELATED"/>
    <property type="match status" value="1"/>
</dbReference>
<dbReference type="RefSeq" id="WP_003779094.1">
    <property type="nucleotide sequence ID" value="NZ_JH992962.1"/>
</dbReference>
<feature type="transmembrane region" description="Helical" evidence="8">
    <location>
        <begin position="56"/>
        <end position="74"/>
    </location>
</feature>
<feature type="transmembrane region" description="Helical" evidence="8">
    <location>
        <begin position="81"/>
        <end position="101"/>
    </location>
</feature>
<accession>K9E713</accession>
<dbReference type="HOGENOM" id="CLU_117642_3_0_9"/>
<keyword evidence="11" id="KW-1185">Reference proteome</keyword>
<dbReference type="PANTHER" id="PTHR34390:SF1">
    <property type="entry name" value="SUCCINATE TRANSPORTER SUBUNIT YJJB-RELATED"/>
    <property type="match status" value="1"/>
</dbReference>
<sequence length="155" mass="16489">MYNNILTTMIAAGIASLGFAILYNVPRRVLLANAIIGAVGWAPYYLLINIFGSELFVGAGLASLVIALSSQLAARKYGLPVTVFSIPAIIPIVPGGSAYNAMRSFVTGEYFLATGYFIDTFIIAGAIALGLTVNTAIFQVLSPKSIIQQGRRYFS</sequence>
<evidence type="ECO:0000256" key="2">
    <source>
        <dbReference type="ARBA" id="ARBA00022475"/>
    </source>
</evidence>
<keyword evidence="4 8" id="KW-0812">Transmembrane</keyword>
<dbReference type="GO" id="GO:0015744">
    <property type="term" value="P:succinate transport"/>
    <property type="evidence" value="ECO:0007669"/>
    <property type="project" value="TreeGrafter"/>
</dbReference>
<evidence type="ECO:0000256" key="3">
    <source>
        <dbReference type="ARBA" id="ARBA00022519"/>
    </source>
</evidence>
<name>K9E713_9LACT</name>
<dbReference type="InterPro" id="IPR024528">
    <property type="entry name" value="ThrE_2"/>
</dbReference>
<dbReference type="InterPro" id="IPR050539">
    <property type="entry name" value="ThrE_Dicarb/AminoAcid_Exp"/>
</dbReference>
<evidence type="ECO:0000313" key="11">
    <source>
        <dbReference type="Proteomes" id="UP000009875"/>
    </source>
</evidence>
<evidence type="ECO:0000256" key="5">
    <source>
        <dbReference type="ARBA" id="ARBA00022989"/>
    </source>
</evidence>
<dbReference type="GO" id="GO:0005886">
    <property type="term" value="C:plasma membrane"/>
    <property type="evidence" value="ECO:0007669"/>
    <property type="project" value="UniProtKB-SubCell"/>
</dbReference>
<dbReference type="Proteomes" id="UP000009875">
    <property type="component" value="Unassembled WGS sequence"/>
</dbReference>
<keyword evidence="3" id="KW-0997">Cell inner membrane</keyword>
<feature type="transmembrane region" description="Helical" evidence="8">
    <location>
        <begin position="6"/>
        <end position="23"/>
    </location>
</feature>
<feature type="domain" description="Threonine/Serine exporter ThrE" evidence="9">
    <location>
        <begin position="9"/>
        <end position="136"/>
    </location>
</feature>